<keyword evidence="3" id="KW-0732">Signal</keyword>
<dbReference type="InterPro" id="IPR023828">
    <property type="entry name" value="Peptidase_S8_Ser-AS"/>
</dbReference>
<feature type="domain" description="Peptidase S8/S53" evidence="7">
    <location>
        <begin position="57"/>
        <end position="163"/>
    </location>
</feature>
<keyword evidence="10" id="KW-1185">Reference proteome</keyword>
<evidence type="ECO:0000256" key="3">
    <source>
        <dbReference type="ARBA" id="ARBA00022729"/>
    </source>
</evidence>
<dbReference type="PANTHER" id="PTHR10795">
    <property type="entry name" value="PROPROTEIN CONVERTASE SUBTILISIN/KEXIN"/>
    <property type="match status" value="1"/>
</dbReference>
<evidence type="ECO:0000256" key="2">
    <source>
        <dbReference type="ARBA" id="ARBA00022670"/>
    </source>
</evidence>
<dbReference type="InterPro" id="IPR041469">
    <property type="entry name" value="Subtilisin-like_FN3"/>
</dbReference>
<dbReference type="InterPro" id="IPR000209">
    <property type="entry name" value="Peptidase_S8/S53_dom"/>
</dbReference>
<dbReference type="Proteomes" id="UP001443914">
    <property type="component" value="Unassembled WGS sequence"/>
</dbReference>
<evidence type="ECO:0000256" key="4">
    <source>
        <dbReference type="ARBA" id="ARBA00022801"/>
    </source>
</evidence>
<sequence length="352" mass="37750">MILTNTAKSGGKLVADSHLVPATMVSAFVGKQIKAYVSSTPNATAIIKFLGTVISTYPPSPKAAAFSSRGPNHVTPEILKPDVIAPGVNILAGWTGASSPTDLEIDPRRVQFNIISGTSMACPHVTGLAALLRNAYPSWTPAAIKSALMTTTYYLDNSGKNITDLATGKKSSPFVIGSGHVDPNKALDPGLVYDIDVQDYISFLCSIGYNARNIAIFLKEPATVHCWETKLSTPGNLNYPSFSVLFKSGKNEVKYTRLVKNVGSSVNATYEVTVNAPPNVEVNVSPRKLVFSTANQTLSYEITFTSISDAFQSILGSSSFGSIEWSDGSHRVRSPIAVRWVEGTQRHFISSI</sequence>
<dbReference type="Pfam" id="PF17766">
    <property type="entry name" value="fn3_6"/>
    <property type="match status" value="1"/>
</dbReference>
<dbReference type="InterPro" id="IPR045051">
    <property type="entry name" value="SBT"/>
</dbReference>
<dbReference type="Gene3D" id="3.50.30.30">
    <property type="match status" value="1"/>
</dbReference>
<feature type="domain" description="Subtilisin-like protease fibronectin type-III" evidence="8">
    <location>
        <begin position="236"/>
        <end position="338"/>
    </location>
</feature>
<evidence type="ECO:0000313" key="10">
    <source>
        <dbReference type="Proteomes" id="UP001443914"/>
    </source>
</evidence>
<gene>
    <name evidence="9" type="ORF">RND81_05G243700</name>
</gene>
<comment type="caution">
    <text evidence="6">Lacks conserved residue(s) required for the propagation of feature annotation.</text>
</comment>
<evidence type="ECO:0000259" key="8">
    <source>
        <dbReference type="Pfam" id="PF17766"/>
    </source>
</evidence>
<evidence type="ECO:0000313" key="9">
    <source>
        <dbReference type="EMBL" id="KAK9726890.1"/>
    </source>
</evidence>
<protein>
    <submittedName>
        <fullName evidence="9">Uncharacterized protein</fullName>
    </submittedName>
</protein>
<dbReference type="EMBL" id="JBDFQZ010000005">
    <property type="protein sequence ID" value="KAK9726890.1"/>
    <property type="molecule type" value="Genomic_DNA"/>
</dbReference>
<dbReference type="SUPFAM" id="SSF52743">
    <property type="entry name" value="Subtilisin-like"/>
    <property type="match status" value="1"/>
</dbReference>
<dbReference type="Pfam" id="PF00082">
    <property type="entry name" value="Peptidase_S8"/>
    <property type="match status" value="1"/>
</dbReference>
<dbReference type="Gene3D" id="2.60.40.2310">
    <property type="match status" value="1"/>
</dbReference>
<dbReference type="GO" id="GO:0004252">
    <property type="term" value="F:serine-type endopeptidase activity"/>
    <property type="evidence" value="ECO:0007669"/>
    <property type="project" value="InterPro"/>
</dbReference>
<name>A0AAW1L0F6_SAPOF</name>
<evidence type="ECO:0000256" key="1">
    <source>
        <dbReference type="ARBA" id="ARBA00011073"/>
    </source>
</evidence>
<dbReference type="AlphaFoldDB" id="A0AAW1L0F6"/>
<dbReference type="CDD" id="cd02120">
    <property type="entry name" value="PA_subtilisin_like"/>
    <property type="match status" value="1"/>
</dbReference>
<accession>A0AAW1L0F6</accession>
<comment type="similarity">
    <text evidence="1 6">Belongs to the peptidase S8 family.</text>
</comment>
<evidence type="ECO:0000256" key="5">
    <source>
        <dbReference type="ARBA" id="ARBA00022825"/>
    </source>
</evidence>
<keyword evidence="4" id="KW-0378">Hydrolase</keyword>
<dbReference type="InterPro" id="IPR036852">
    <property type="entry name" value="Peptidase_S8/S53_dom_sf"/>
</dbReference>
<comment type="caution">
    <text evidence="9">The sequence shown here is derived from an EMBL/GenBank/DDBJ whole genome shotgun (WGS) entry which is preliminary data.</text>
</comment>
<dbReference type="FunFam" id="2.60.40.2310:FF:000001">
    <property type="entry name" value="Subtilisin-like protease SBT1.5"/>
    <property type="match status" value="1"/>
</dbReference>
<organism evidence="9 10">
    <name type="scientific">Saponaria officinalis</name>
    <name type="common">Common soapwort</name>
    <name type="synonym">Lychnis saponaria</name>
    <dbReference type="NCBI Taxonomy" id="3572"/>
    <lineage>
        <taxon>Eukaryota</taxon>
        <taxon>Viridiplantae</taxon>
        <taxon>Streptophyta</taxon>
        <taxon>Embryophyta</taxon>
        <taxon>Tracheophyta</taxon>
        <taxon>Spermatophyta</taxon>
        <taxon>Magnoliopsida</taxon>
        <taxon>eudicotyledons</taxon>
        <taxon>Gunneridae</taxon>
        <taxon>Pentapetalae</taxon>
        <taxon>Caryophyllales</taxon>
        <taxon>Caryophyllaceae</taxon>
        <taxon>Caryophylleae</taxon>
        <taxon>Saponaria</taxon>
    </lineage>
</organism>
<dbReference type="Gene3D" id="3.40.50.200">
    <property type="entry name" value="Peptidase S8/S53 domain"/>
    <property type="match status" value="1"/>
</dbReference>
<reference evidence="9" key="1">
    <citation type="submission" date="2024-03" db="EMBL/GenBank/DDBJ databases">
        <title>WGS assembly of Saponaria officinalis var. Norfolk2.</title>
        <authorList>
            <person name="Jenkins J."/>
            <person name="Shu S."/>
            <person name="Grimwood J."/>
            <person name="Barry K."/>
            <person name="Goodstein D."/>
            <person name="Schmutz J."/>
            <person name="Leebens-Mack J."/>
            <person name="Osbourn A."/>
        </authorList>
    </citation>
    <scope>NUCLEOTIDE SEQUENCE [LARGE SCALE GENOMIC DNA]</scope>
    <source>
        <strain evidence="9">JIC</strain>
    </source>
</reference>
<evidence type="ECO:0000256" key="6">
    <source>
        <dbReference type="PROSITE-ProRule" id="PRU01240"/>
    </source>
</evidence>
<dbReference type="PROSITE" id="PS51892">
    <property type="entry name" value="SUBTILASE"/>
    <property type="match status" value="1"/>
</dbReference>
<keyword evidence="2" id="KW-0645">Protease</keyword>
<dbReference type="GO" id="GO:0006508">
    <property type="term" value="P:proteolysis"/>
    <property type="evidence" value="ECO:0007669"/>
    <property type="project" value="UniProtKB-KW"/>
</dbReference>
<keyword evidence="5" id="KW-0720">Serine protease</keyword>
<evidence type="ECO:0000259" key="7">
    <source>
        <dbReference type="Pfam" id="PF00082"/>
    </source>
</evidence>
<proteinExistence type="inferred from homology"/>
<dbReference type="PROSITE" id="PS00138">
    <property type="entry name" value="SUBTILASE_SER"/>
    <property type="match status" value="1"/>
</dbReference>